<evidence type="ECO:0000313" key="2">
    <source>
        <dbReference type="Proteomes" id="UP000299102"/>
    </source>
</evidence>
<name>A0A4C1ZQ10_EUMVA</name>
<accession>A0A4C1ZQ10</accession>
<dbReference type="AlphaFoldDB" id="A0A4C1ZQ10"/>
<protein>
    <submittedName>
        <fullName evidence="1">Uncharacterized protein</fullName>
    </submittedName>
</protein>
<gene>
    <name evidence="1" type="ORF">EVAR_60643_1</name>
</gene>
<organism evidence="1 2">
    <name type="scientific">Eumeta variegata</name>
    <name type="common">Bagworm moth</name>
    <name type="synonym">Eumeta japonica</name>
    <dbReference type="NCBI Taxonomy" id="151549"/>
    <lineage>
        <taxon>Eukaryota</taxon>
        <taxon>Metazoa</taxon>
        <taxon>Ecdysozoa</taxon>
        <taxon>Arthropoda</taxon>
        <taxon>Hexapoda</taxon>
        <taxon>Insecta</taxon>
        <taxon>Pterygota</taxon>
        <taxon>Neoptera</taxon>
        <taxon>Endopterygota</taxon>
        <taxon>Lepidoptera</taxon>
        <taxon>Glossata</taxon>
        <taxon>Ditrysia</taxon>
        <taxon>Tineoidea</taxon>
        <taxon>Psychidae</taxon>
        <taxon>Oiketicinae</taxon>
        <taxon>Eumeta</taxon>
    </lineage>
</organism>
<keyword evidence="2" id="KW-1185">Reference proteome</keyword>
<sequence length="82" mass="9077">MDTRSKIVISELAVSSAWVITALQRALATRTQTDDPPAFFSSKASRQSNRAVRCGEREARYVPTTGTMFRSWALSDHVTGDD</sequence>
<dbReference type="Proteomes" id="UP000299102">
    <property type="component" value="Unassembled WGS sequence"/>
</dbReference>
<dbReference type="EMBL" id="BGZK01001952">
    <property type="protein sequence ID" value="GBP88707.1"/>
    <property type="molecule type" value="Genomic_DNA"/>
</dbReference>
<proteinExistence type="predicted"/>
<comment type="caution">
    <text evidence="1">The sequence shown here is derived from an EMBL/GenBank/DDBJ whole genome shotgun (WGS) entry which is preliminary data.</text>
</comment>
<reference evidence="1 2" key="1">
    <citation type="journal article" date="2019" name="Commun. Biol.">
        <title>The bagworm genome reveals a unique fibroin gene that provides high tensile strength.</title>
        <authorList>
            <person name="Kono N."/>
            <person name="Nakamura H."/>
            <person name="Ohtoshi R."/>
            <person name="Tomita M."/>
            <person name="Numata K."/>
            <person name="Arakawa K."/>
        </authorList>
    </citation>
    <scope>NUCLEOTIDE SEQUENCE [LARGE SCALE GENOMIC DNA]</scope>
</reference>
<evidence type="ECO:0000313" key="1">
    <source>
        <dbReference type="EMBL" id="GBP88707.1"/>
    </source>
</evidence>